<evidence type="ECO:0000313" key="2">
    <source>
        <dbReference type="Proteomes" id="UP001152795"/>
    </source>
</evidence>
<sequence>MAWPIGELPTKFFSLKSSRVCPGRGQLENCNFKANNSSKQISRKWASGASSSNGQVFQEMKGGCRAAAAGVRPAIEKEAQSKLLRIDVCPPKRSQSAEMRSDEFVVAVNDPTYRCQPPTDEFWVRAAATRKMA</sequence>
<dbReference type="Proteomes" id="UP001152795">
    <property type="component" value="Unassembled WGS sequence"/>
</dbReference>
<dbReference type="EMBL" id="CACRXK020037591">
    <property type="protein sequence ID" value="CAB4045096.1"/>
    <property type="molecule type" value="Genomic_DNA"/>
</dbReference>
<reference evidence="1" key="1">
    <citation type="submission" date="2020-04" db="EMBL/GenBank/DDBJ databases">
        <authorList>
            <person name="Alioto T."/>
            <person name="Alioto T."/>
            <person name="Gomez Garrido J."/>
        </authorList>
    </citation>
    <scope>NUCLEOTIDE SEQUENCE</scope>
    <source>
        <strain evidence="1">A484AB</strain>
    </source>
</reference>
<organism evidence="1 2">
    <name type="scientific">Paramuricea clavata</name>
    <name type="common">Red gorgonian</name>
    <name type="synonym">Violescent sea-whip</name>
    <dbReference type="NCBI Taxonomy" id="317549"/>
    <lineage>
        <taxon>Eukaryota</taxon>
        <taxon>Metazoa</taxon>
        <taxon>Cnidaria</taxon>
        <taxon>Anthozoa</taxon>
        <taxon>Octocorallia</taxon>
        <taxon>Malacalcyonacea</taxon>
        <taxon>Plexauridae</taxon>
        <taxon>Paramuricea</taxon>
    </lineage>
</organism>
<proteinExistence type="predicted"/>
<gene>
    <name evidence="1" type="ORF">PACLA_8A001665</name>
</gene>
<accession>A0A7D9KIN0</accession>
<name>A0A7D9KIN0_PARCT</name>
<evidence type="ECO:0000313" key="1">
    <source>
        <dbReference type="EMBL" id="CAB4045096.1"/>
    </source>
</evidence>
<protein>
    <submittedName>
        <fullName evidence="1">Uncharacterized protein</fullName>
    </submittedName>
</protein>
<comment type="caution">
    <text evidence="1">The sequence shown here is derived from an EMBL/GenBank/DDBJ whole genome shotgun (WGS) entry which is preliminary data.</text>
</comment>
<keyword evidence="2" id="KW-1185">Reference proteome</keyword>
<dbReference type="AlphaFoldDB" id="A0A7D9KIN0"/>